<feature type="domain" description="NmrA-like" evidence="3">
    <location>
        <begin position="5"/>
        <end position="309"/>
    </location>
</feature>
<dbReference type="SUPFAM" id="SSF51735">
    <property type="entry name" value="NAD(P)-binding Rossmann-fold domains"/>
    <property type="match status" value="1"/>
</dbReference>
<dbReference type="Gene3D" id="3.90.25.10">
    <property type="entry name" value="UDP-galactose 4-epimerase, domain 1"/>
    <property type="match status" value="1"/>
</dbReference>
<dbReference type="PANTHER" id="PTHR47706">
    <property type="entry name" value="NMRA-LIKE FAMILY PROTEIN"/>
    <property type="match status" value="1"/>
</dbReference>
<dbReference type="Pfam" id="PF05368">
    <property type="entry name" value="NmrA"/>
    <property type="match status" value="1"/>
</dbReference>
<dbReference type="InterPro" id="IPR051609">
    <property type="entry name" value="NmrA/Isoflavone_reductase-like"/>
</dbReference>
<evidence type="ECO:0000256" key="2">
    <source>
        <dbReference type="ARBA" id="ARBA00023002"/>
    </source>
</evidence>
<dbReference type="AlphaFoldDB" id="A0A9W9W108"/>
<evidence type="ECO:0000313" key="4">
    <source>
        <dbReference type="EMBL" id="KAJ5396576.1"/>
    </source>
</evidence>
<evidence type="ECO:0000256" key="1">
    <source>
        <dbReference type="ARBA" id="ARBA00022857"/>
    </source>
</evidence>
<comment type="caution">
    <text evidence="4">The sequence shown here is derived from an EMBL/GenBank/DDBJ whole genome shotgun (WGS) entry which is preliminary data.</text>
</comment>
<dbReference type="InterPro" id="IPR036291">
    <property type="entry name" value="NAD(P)-bd_dom_sf"/>
</dbReference>
<dbReference type="RefSeq" id="XP_056488628.1">
    <property type="nucleotide sequence ID" value="XM_056629326.1"/>
</dbReference>
<accession>A0A9W9W108</accession>
<dbReference type="GeneID" id="81368306"/>
<dbReference type="GO" id="GO:0016491">
    <property type="term" value="F:oxidoreductase activity"/>
    <property type="evidence" value="ECO:0007669"/>
    <property type="project" value="UniProtKB-KW"/>
</dbReference>
<dbReference type="EMBL" id="JAPZBU010000006">
    <property type="protein sequence ID" value="KAJ5396576.1"/>
    <property type="molecule type" value="Genomic_DNA"/>
</dbReference>
<organism evidence="4 5">
    <name type="scientific">Penicillium cosmopolitanum</name>
    <dbReference type="NCBI Taxonomy" id="1131564"/>
    <lineage>
        <taxon>Eukaryota</taxon>
        <taxon>Fungi</taxon>
        <taxon>Dikarya</taxon>
        <taxon>Ascomycota</taxon>
        <taxon>Pezizomycotina</taxon>
        <taxon>Eurotiomycetes</taxon>
        <taxon>Eurotiomycetidae</taxon>
        <taxon>Eurotiales</taxon>
        <taxon>Aspergillaceae</taxon>
        <taxon>Penicillium</taxon>
    </lineage>
</organism>
<keyword evidence="2" id="KW-0560">Oxidoreductase</keyword>
<dbReference type="Proteomes" id="UP001147747">
    <property type="component" value="Unassembled WGS sequence"/>
</dbReference>
<gene>
    <name evidence="4" type="ORF">N7509_004689</name>
</gene>
<dbReference type="OrthoDB" id="419598at2759"/>
<keyword evidence="1" id="KW-0521">NADP</keyword>
<dbReference type="PANTHER" id="PTHR47706:SF9">
    <property type="entry name" value="NMRA-LIKE DOMAIN-CONTAINING PROTEIN-RELATED"/>
    <property type="match status" value="1"/>
</dbReference>
<sequence length="323" mass="35649">MSPVKVLLLGATGHTGRSILDGLTENGNYSIELFVRPSSVEKPAVKDLAQNGLPIRVGDLDGPVEDLVYLLSGFDLVISAIDALSQLAQITLAKAAKEAGVGRFIPCGFTIVCPPGCYAVARSGKTKEEVYQYLKELRLPFTIIDVGYWYQLSFPTLPSGRVDYATPLVPNVTIHNDGLATNLLTDLRDIGRFVARIATDNRTLNQYVYTYGDLLSEMEIFGMMEEISGEKIERRSVSTQEIESAMQRAQDAYSVDSKSMGNLFALYVAQYNYSKYVRCDNTPQGAEALGYLSARELYPEFQPTKFVDFLKEVLDGKGVNPYA</sequence>
<evidence type="ECO:0000313" key="5">
    <source>
        <dbReference type="Proteomes" id="UP001147747"/>
    </source>
</evidence>
<reference evidence="4" key="1">
    <citation type="submission" date="2022-12" db="EMBL/GenBank/DDBJ databases">
        <authorList>
            <person name="Petersen C."/>
        </authorList>
    </citation>
    <scope>NUCLEOTIDE SEQUENCE</scope>
    <source>
        <strain evidence="4">IBT 29677</strain>
    </source>
</reference>
<name>A0A9W9W108_9EURO</name>
<evidence type="ECO:0000259" key="3">
    <source>
        <dbReference type="Pfam" id="PF05368"/>
    </source>
</evidence>
<dbReference type="InterPro" id="IPR008030">
    <property type="entry name" value="NmrA-like"/>
</dbReference>
<keyword evidence="5" id="KW-1185">Reference proteome</keyword>
<dbReference type="Gene3D" id="3.40.50.720">
    <property type="entry name" value="NAD(P)-binding Rossmann-like Domain"/>
    <property type="match status" value="1"/>
</dbReference>
<protein>
    <recommendedName>
        <fullName evidence="3">NmrA-like domain-containing protein</fullName>
    </recommendedName>
</protein>
<proteinExistence type="predicted"/>
<reference evidence="4" key="2">
    <citation type="journal article" date="2023" name="IMA Fungus">
        <title>Comparative genomic study of the Penicillium genus elucidates a diverse pangenome and 15 lateral gene transfer events.</title>
        <authorList>
            <person name="Petersen C."/>
            <person name="Sorensen T."/>
            <person name="Nielsen M.R."/>
            <person name="Sondergaard T.E."/>
            <person name="Sorensen J.L."/>
            <person name="Fitzpatrick D.A."/>
            <person name="Frisvad J.C."/>
            <person name="Nielsen K.L."/>
        </authorList>
    </citation>
    <scope>NUCLEOTIDE SEQUENCE</scope>
    <source>
        <strain evidence="4">IBT 29677</strain>
    </source>
</reference>